<evidence type="ECO:0000313" key="2">
    <source>
        <dbReference type="EMBL" id="SFB58227.1"/>
    </source>
</evidence>
<dbReference type="Proteomes" id="UP000198790">
    <property type="component" value="Unassembled WGS sequence"/>
</dbReference>
<dbReference type="STRING" id="237018.SAMN04489723_12346"/>
<sequence>MSKSIFLVFLAFISCHFLLAQTAGDLAKVTTAFVQTLPSDQKATIQFDFADSLRTKWTNLPIGLAPRSGVKFGDLSEESKIKFHRVLSTIFSSQGYLKVFTIMQVDDILHEIMEIAYQREQMNEKTIKMIRTLDWDYGNYVVAILGDPSVDDSWGLKLEGHHLSINLTVSGDEFSMTPVFLGSDPAVVEVTQYAGLRPLSKEEDYGFWLVNTLDDAQKAKATLSEKVPGDILTSPSRDQWINEYRGIKGSELNPEQQKILHYLIEEYVNNLDHPKAEEYLAILHARGMDEVYFNWIGSYEPMKAHYYMIHSPDFIIEYDNVGFLDNANHIHTIWRENGNDFGEDILKKHRLAHHHQ</sequence>
<evidence type="ECO:0008006" key="4">
    <source>
        <dbReference type="Google" id="ProtNLM"/>
    </source>
</evidence>
<dbReference type="PANTHER" id="PTHR37489:SF1">
    <property type="entry name" value="DUF3500 DOMAIN-CONTAINING PROTEIN"/>
    <property type="match status" value="1"/>
</dbReference>
<dbReference type="PANTHER" id="PTHR37489">
    <property type="entry name" value="DUF3500 DOMAIN-CONTAINING PROTEIN"/>
    <property type="match status" value="1"/>
</dbReference>
<reference evidence="2 3" key="1">
    <citation type="submission" date="2016-10" db="EMBL/GenBank/DDBJ databases">
        <authorList>
            <person name="de Groot N.N."/>
        </authorList>
    </citation>
    <scope>NUCLEOTIDE SEQUENCE [LARGE SCALE GENOMIC DNA]</scope>
    <source>
        <strain evidence="2 3">DSM 23399</strain>
    </source>
</reference>
<feature type="signal peptide" evidence="1">
    <location>
        <begin position="1"/>
        <end position="20"/>
    </location>
</feature>
<dbReference type="OrthoDB" id="581140at2"/>
<keyword evidence="3" id="KW-1185">Reference proteome</keyword>
<dbReference type="EMBL" id="FOKK01000023">
    <property type="protein sequence ID" value="SFB58227.1"/>
    <property type="molecule type" value="Genomic_DNA"/>
</dbReference>
<dbReference type="InterPro" id="IPR021889">
    <property type="entry name" value="DUF3500"/>
</dbReference>
<dbReference type="Pfam" id="PF12006">
    <property type="entry name" value="DUF3500"/>
    <property type="match status" value="1"/>
</dbReference>
<feature type="chain" id="PRO_5011658125" description="DUF3500 domain-containing protein" evidence="1">
    <location>
        <begin position="21"/>
        <end position="356"/>
    </location>
</feature>
<proteinExistence type="predicted"/>
<evidence type="ECO:0000313" key="3">
    <source>
        <dbReference type="Proteomes" id="UP000198790"/>
    </source>
</evidence>
<evidence type="ECO:0000256" key="1">
    <source>
        <dbReference type="SAM" id="SignalP"/>
    </source>
</evidence>
<protein>
    <recommendedName>
        <fullName evidence="4">DUF3500 domain-containing protein</fullName>
    </recommendedName>
</protein>
<dbReference type="AlphaFoldDB" id="A0A1I1C740"/>
<accession>A0A1I1C740</accession>
<dbReference type="PROSITE" id="PS51257">
    <property type="entry name" value="PROKAR_LIPOPROTEIN"/>
    <property type="match status" value="1"/>
</dbReference>
<keyword evidence="1" id="KW-0732">Signal</keyword>
<name>A0A1I1C740_9BACT</name>
<dbReference type="RefSeq" id="WP_092901198.1">
    <property type="nucleotide sequence ID" value="NZ_FOKK01000023.1"/>
</dbReference>
<organism evidence="2 3">
    <name type="scientific">Algoriphagus aquimarinus</name>
    <dbReference type="NCBI Taxonomy" id="237018"/>
    <lineage>
        <taxon>Bacteria</taxon>
        <taxon>Pseudomonadati</taxon>
        <taxon>Bacteroidota</taxon>
        <taxon>Cytophagia</taxon>
        <taxon>Cytophagales</taxon>
        <taxon>Cyclobacteriaceae</taxon>
        <taxon>Algoriphagus</taxon>
    </lineage>
</organism>
<gene>
    <name evidence="2" type="ORF">SAMN04489723_12346</name>
</gene>